<reference evidence="1 2" key="1">
    <citation type="journal article" date="2017" name="ISME J.">
        <title>Potential for microbial H2 and metal transformations associated with novel bacteria and archaea in deep terrestrial subsurface sediments.</title>
        <authorList>
            <person name="Hernsdorf A.W."/>
            <person name="Amano Y."/>
            <person name="Miyakawa K."/>
            <person name="Ise K."/>
            <person name="Suzuki Y."/>
            <person name="Anantharaman K."/>
            <person name="Probst A."/>
            <person name="Burstein D."/>
            <person name="Thomas B.C."/>
            <person name="Banfield J.F."/>
        </authorList>
    </citation>
    <scope>NUCLEOTIDE SEQUENCE [LARGE SCALE GENOMIC DNA]</scope>
    <source>
        <strain evidence="1">HGW-Dojkabacteria-1</strain>
    </source>
</reference>
<sequence length="101" mass="11422">MSIEDEIYQDCFGDDDDFDKELDQEVIEDLAMDYIWGEVTDDNPSTANGLSGLEQVIAYAFDLAQDDKKTIRKLKYRVYARVSELNGGCDMSSADSFSLQD</sequence>
<name>A0A2N2F326_9BACT</name>
<accession>A0A2N2F326</accession>
<dbReference type="Proteomes" id="UP000233417">
    <property type="component" value="Unassembled WGS sequence"/>
</dbReference>
<evidence type="ECO:0000313" key="1">
    <source>
        <dbReference type="EMBL" id="PKN02579.1"/>
    </source>
</evidence>
<proteinExistence type="predicted"/>
<evidence type="ECO:0000313" key="2">
    <source>
        <dbReference type="Proteomes" id="UP000233417"/>
    </source>
</evidence>
<gene>
    <name evidence="1" type="ORF">CVU76_00880</name>
</gene>
<protein>
    <submittedName>
        <fullName evidence="1">Uncharacterized protein</fullName>
    </submittedName>
</protein>
<comment type="caution">
    <text evidence="1">The sequence shown here is derived from an EMBL/GenBank/DDBJ whole genome shotgun (WGS) entry which is preliminary data.</text>
</comment>
<dbReference type="EMBL" id="PHAO01000001">
    <property type="protein sequence ID" value="PKN02579.1"/>
    <property type="molecule type" value="Genomic_DNA"/>
</dbReference>
<organism evidence="1 2">
    <name type="scientific">Candidatus Dojkabacteria bacterium HGW-Dojkabacteria-1</name>
    <dbReference type="NCBI Taxonomy" id="2013761"/>
    <lineage>
        <taxon>Bacteria</taxon>
        <taxon>Candidatus Dojkabacteria</taxon>
    </lineage>
</organism>
<dbReference type="AlphaFoldDB" id="A0A2N2F326"/>